<feature type="domain" description="Methyltransferase type 11" evidence="1">
    <location>
        <begin position="130"/>
        <end position="195"/>
    </location>
</feature>
<dbReference type="Pfam" id="PF08241">
    <property type="entry name" value="Methyltransf_11"/>
    <property type="match status" value="1"/>
</dbReference>
<reference evidence="2 3" key="1">
    <citation type="submission" date="2019-03" db="EMBL/GenBank/DDBJ databases">
        <title>Paracraurococcus aquatilis NE82 genome sequence.</title>
        <authorList>
            <person name="Zhao Y."/>
            <person name="Du Z."/>
        </authorList>
    </citation>
    <scope>NUCLEOTIDE SEQUENCE [LARGE SCALE GENOMIC DNA]</scope>
    <source>
        <strain evidence="2 3">NE82</strain>
    </source>
</reference>
<name>A0A4R4DDU7_9PROT</name>
<comment type="caution">
    <text evidence="2">The sequence shown here is derived from an EMBL/GenBank/DDBJ whole genome shotgun (WGS) entry which is preliminary data.</text>
</comment>
<keyword evidence="3" id="KW-1185">Reference proteome</keyword>
<dbReference type="AlphaFoldDB" id="A0A4R4DDU7"/>
<dbReference type="InterPro" id="IPR029063">
    <property type="entry name" value="SAM-dependent_MTases_sf"/>
</dbReference>
<dbReference type="OrthoDB" id="2548453at2"/>
<organism evidence="2 3">
    <name type="scientific">Roseicella aquatilis</name>
    <dbReference type="NCBI Taxonomy" id="2527868"/>
    <lineage>
        <taxon>Bacteria</taxon>
        <taxon>Pseudomonadati</taxon>
        <taxon>Pseudomonadota</taxon>
        <taxon>Alphaproteobacteria</taxon>
        <taxon>Acetobacterales</taxon>
        <taxon>Roseomonadaceae</taxon>
        <taxon>Roseicella</taxon>
    </lineage>
</organism>
<dbReference type="GO" id="GO:0032259">
    <property type="term" value="P:methylation"/>
    <property type="evidence" value="ECO:0007669"/>
    <property type="project" value="UniProtKB-KW"/>
</dbReference>
<dbReference type="SUPFAM" id="SSF53335">
    <property type="entry name" value="S-adenosyl-L-methionine-dependent methyltransferases"/>
    <property type="match status" value="1"/>
</dbReference>
<gene>
    <name evidence="2" type="ORF">EXY23_15820</name>
</gene>
<dbReference type="InterPro" id="IPR013216">
    <property type="entry name" value="Methyltransf_11"/>
</dbReference>
<dbReference type="EMBL" id="SKBM01000015">
    <property type="protein sequence ID" value="TCZ58788.1"/>
    <property type="molecule type" value="Genomic_DNA"/>
</dbReference>
<protein>
    <submittedName>
        <fullName evidence="2">Methyltransferase domain-containing protein</fullName>
    </submittedName>
</protein>
<evidence type="ECO:0000313" key="3">
    <source>
        <dbReference type="Proteomes" id="UP000295023"/>
    </source>
</evidence>
<dbReference type="Proteomes" id="UP000295023">
    <property type="component" value="Unassembled WGS sequence"/>
</dbReference>
<evidence type="ECO:0000313" key="2">
    <source>
        <dbReference type="EMBL" id="TCZ58788.1"/>
    </source>
</evidence>
<proteinExistence type="predicted"/>
<sequence length="293" mass="31987">MQAYAARQGGPPPPAAPVPAGLASRVCCQWDIESPWLRYWCDRLGLAPLYHRKVWEDAWAVQMLWEAGMLAPGRRGLGFAVGTEPLPALLAAEGAEILATDLPAEDEKAQVWRDTTQHAAGAEGLYRPGLLTREDHAARVRFRPVDMNALPEDLMGGGFDFLWSVCSIEHLGTIEATTEFVVKAMRCLKPGGIAVHTTEYNLDPMGRTVESGTTVLLQDRHIEEIGRRAAAAGHALLPRREGPPPSPLDLYVDLPPYPSLEERALGTVEPPHLRMAHHGYQVTSFGLVLRAGG</sequence>
<dbReference type="Gene3D" id="3.40.50.150">
    <property type="entry name" value="Vaccinia Virus protein VP39"/>
    <property type="match status" value="1"/>
</dbReference>
<dbReference type="GO" id="GO:0008757">
    <property type="term" value="F:S-adenosylmethionine-dependent methyltransferase activity"/>
    <property type="evidence" value="ECO:0007669"/>
    <property type="project" value="InterPro"/>
</dbReference>
<accession>A0A4R4DDU7</accession>
<keyword evidence="2" id="KW-0808">Transferase</keyword>
<evidence type="ECO:0000259" key="1">
    <source>
        <dbReference type="Pfam" id="PF08241"/>
    </source>
</evidence>
<keyword evidence="2" id="KW-0489">Methyltransferase</keyword>